<proteinExistence type="predicted"/>
<organism evidence="2">
    <name type="scientific">Spongospora subterranea</name>
    <dbReference type="NCBI Taxonomy" id="70186"/>
    <lineage>
        <taxon>Eukaryota</taxon>
        <taxon>Sar</taxon>
        <taxon>Rhizaria</taxon>
        <taxon>Endomyxa</taxon>
        <taxon>Phytomyxea</taxon>
        <taxon>Plasmodiophorida</taxon>
        <taxon>Plasmodiophoridae</taxon>
        <taxon>Spongospora</taxon>
    </lineage>
</organism>
<feature type="compositionally biased region" description="Polar residues" evidence="1">
    <location>
        <begin position="105"/>
        <end position="153"/>
    </location>
</feature>
<feature type="compositionally biased region" description="Basic residues" evidence="1">
    <location>
        <begin position="161"/>
        <end position="170"/>
    </location>
</feature>
<sequence length="170" mass="17529">PEQPVFTAPVFATSGNATFTQAPANQNAAVFGAPATQPTQFNGFSTNVLQKGGGQGIHPVGQTLSQSAGNHEPFSNSAMENQSGPTPSQPKLPEQPMFSVPAFSASGNATFTQASTNQNTTGFAPSLNQPTHFSGFSTDGQQNGAGQTASAPVQTGGLFSSKRKTSIRRR</sequence>
<accession>A0A0H5QRP5</accession>
<name>A0A0H5QRP5_9EUKA</name>
<protein>
    <submittedName>
        <fullName evidence="2">Uncharacterized protein</fullName>
    </submittedName>
</protein>
<reference evidence="2" key="1">
    <citation type="submission" date="2015-04" db="EMBL/GenBank/DDBJ databases">
        <title>The genome sequence of the plant pathogenic Rhizarian Plasmodiophora brassicae reveals insights in its biotrophic life cycle and the origin of chitin synthesis.</title>
        <authorList>
            <person name="Schwelm A."/>
            <person name="Fogelqvist J."/>
            <person name="Knaust A."/>
            <person name="Julke S."/>
            <person name="Lilja T."/>
            <person name="Dhandapani V."/>
            <person name="Bonilla-Rosso G."/>
            <person name="Karlsson M."/>
            <person name="Shevchenko A."/>
            <person name="Choi S.R."/>
            <person name="Kim H.G."/>
            <person name="Park J.Y."/>
            <person name="Lim Y.P."/>
            <person name="Ludwig-Muller J."/>
            <person name="Dixelius C."/>
        </authorList>
    </citation>
    <scope>NUCLEOTIDE SEQUENCE</scope>
    <source>
        <tissue evidence="2">Potato root galls</tissue>
    </source>
</reference>
<evidence type="ECO:0000313" key="2">
    <source>
        <dbReference type="EMBL" id="CRZ04713.1"/>
    </source>
</evidence>
<feature type="non-terminal residue" evidence="2">
    <location>
        <position position="1"/>
    </location>
</feature>
<feature type="region of interest" description="Disordered" evidence="1">
    <location>
        <begin position="46"/>
        <end position="170"/>
    </location>
</feature>
<feature type="compositionally biased region" description="Polar residues" evidence="1">
    <location>
        <begin position="62"/>
        <end position="86"/>
    </location>
</feature>
<dbReference type="AlphaFoldDB" id="A0A0H5QRP5"/>
<evidence type="ECO:0000256" key="1">
    <source>
        <dbReference type="SAM" id="MobiDB-lite"/>
    </source>
</evidence>
<dbReference type="EMBL" id="HACM01004271">
    <property type="protein sequence ID" value="CRZ04713.1"/>
    <property type="molecule type" value="Transcribed_RNA"/>
</dbReference>